<evidence type="ECO:0000256" key="1">
    <source>
        <dbReference type="SAM" id="MobiDB-lite"/>
    </source>
</evidence>
<feature type="signal peptide" evidence="2">
    <location>
        <begin position="1"/>
        <end position="24"/>
    </location>
</feature>
<organism evidence="3 4">
    <name type="scientific">Cellulomonas humilata</name>
    <dbReference type="NCBI Taxonomy" id="144055"/>
    <lineage>
        <taxon>Bacteria</taxon>
        <taxon>Bacillati</taxon>
        <taxon>Actinomycetota</taxon>
        <taxon>Actinomycetes</taxon>
        <taxon>Micrococcales</taxon>
        <taxon>Cellulomonadaceae</taxon>
        <taxon>Cellulomonas</taxon>
    </lineage>
</organism>
<dbReference type="Proteomes" id="UP001239626">
    <property type="component" value="Unassembled WGS sequence"/>
</dbReference>
<dbReference type="PROSITE" id="PS51257">
    <property type="entry name" value="PROKAR_LIPOPROTEIN"/>
    <property type="match status" value="1"/>
</dbReference>
<evidence type="ECO:0000256" key="2">
    <source>
        <dbReference type="SAM" id="SignalP"/>
    </source>
</evidence>
<evidence type="ECO:0000313" key="3">
    <source>
        <dbReference type="EMBL" id="MDQ0375008.1"/>
    </source>
</evidence>
<gene>
    <name evidence="3" type="ORF">J2X26_003338</name>
</gene>
<proteinExistence type="predicted"/>
<feature type="compositionally biased region" description="Low complexity" evidence="1">
    <location>
        <begin position="35"/>
        <end position="48"/>
    </location>
</feature>
<feature type="region of interest" description="Disordered" evidence="1">
    <location>
        <begin position="24"/>
        <end position="48"/>
    </location>
</feature>
<feature type="chain" id="PRO_5046470702" description="DUF2599 domain-containing protein" evidence="2">
    <location>
        <begin position="25"/>
        <end position="240"/>
    </location>
</feature>
<dbReference type="Pfam" id="PF10783">
    <property type="entry name" value="DUF2599"/>
    <property type="match status" value="1"/>
</dbReference>
<evidence type="ECO:0008006" key="5">
    <source>
        <dbReference type="Google" id="ProtNLM"/>
    </source>
</evidence>
<protein>
    <recommendedName>
        <fullName evidence="5">DUF2599 domain-containing protein</fullName>
    </recommendedName>
</protein>
<reference evidence="3 4" key="1">
    <citation type="submission" date="2023-07" db="EMBL/GenBank/DDBJ databases">
        <title>Sorghum-associated microbial communities from plants grown in Nebraska, USA.</title>
        <authorList>
            <person name="Schachtman D."/>
        </authorList>
    </citation>
    <scope>NUCLEOTIDE SEQUENCE [LARGE SCALE GENOMIC DNA]</scope>
    <source>
        <strain evidence="3 4">BE332</strain>
    </source>
</reference>
<dbReference type="RefSeq" id="WP_307493824.1">
    <property type="nucleotide sequence ID" value="NZ_JAUSVB010000005.1"/>
</dbReference>
<sequence>MRTQAALVAAMAALVLVGCSSDPAGLSAPSPPASPSATPTPTADPTDPTVIRTTGTPVTSGAVTLTVSVPGLAVTVDPDGSARAAVPGGVLIAAPEGLTIAALTDGTAAVRDGVGAFVAGLTTDPWGSALVQVGPDVVRLDDAAGLWFTSVAVESAVWGEAEGGRSLAVTPSAWARARGLAAQEGLWAQVVALAPDADTPGMKAQLECHELGAPDKATWNLEPWRPDVDVIEMIRERCNP</sequence>
<keyword evidence="4" id="KW-1185">Reference proteome</keyword>
<dbReference type="InterPro" id="IPR019719">
    <property type="entry name" value="DUF2599"/>
</dbReference>
<keyword evidence="2" id="KW-0732">Signal</keyword>
<evidence type="ECO:0000313" key="4">
    <source>
        <dbReference type="Proteomes" id="UP001239626"/>
    </source>
</evidence>
<accession>A0ABU0EIW7</accession>
<comment type="caution">
    <text evidence="3">The sequence shown here is derived from an EMBL/GenBank/DDBJ whole genome shotgun (WGS) entry which is preliminary data.</text>
</comment>
<dbReference type="EMBL" id="JAUSVB010000005">
    <property type="protein sequence ID" value="MDQ0375008.1"/>
    <property type="molecule type" value="Genomic_DNA"/>
</dbReference>
<name>A0ABU0EIW7_9CELL</name>